<gene>
    <name evidence="2" type="ORF">K9S39_18005</name>
</gene>
<dbReference type="Pfam" id="PF19054">
    <property type="entry name" value="DUF5753"/>
    <property type="match status" value="1"/>
</dbReference>
<evidence type="ECO:0000313" key="3">
    <source>
        <dbReference type="Proteomes" id="UP000830115"/>
    </source>
</evidence>
<organism evidence="2 3">
    <name type="scientific">Streptomyces halobius</name>
    <dbReference type="NCBI Taxonomy" id="2879846"/>
    <lineage>
        <taxon>Bacteria</taxon>
        <taxon>Bacillati</taxon>
        <taxon>Actinomycetota</taxon>
        <taxon>Actinomycetes</taxon>
        <taxon>Kitasatosporales</taxon>
        <taxon>Streptomycetaceae</taxon>
        <taxon>Streptomyces</taxon>
    </lineage>
</organism>
<accession>A0ABY4MM93</accession>
<evidence type="ECO:0000259" key="1">
    <source>
        <dbReference type="Pfam" id="PF19054"/>
    </source>
</evidence>
<dbReference type="InterPro" id="IPR043917">
    <property type="entry name" value="DUF5753"/>
</dbReference>
<keyword evidence="3" id="KW-1185">Reference proteome</keyword>
<sequence>MREQLHRLLELARLRHIEIQVMPTESTSHTSLDGPFTLVEPPDRGVCAYLEVQGTGRLITDRRSVNKLARRYGILQSQALTPKESTAFIQKLATGEQ</sequence>
<name>A0ABY4MM93_9ACTN</name>
<dbReference type="EMBL" id="CP086322">
    <property type="protein sequence ID" value="UQA97814.1"/>
    <property type="molecule type" value="Genomic_DNA"/>
</dbReference>
<reference evidence="2" key="1">
    <citation type="submission" date="2021-10" db="EMBL/GenBank/DDBJ databases">
        <title>Streptomyces nigrumlapis sp.nov.,an antimicrobial producing actinobacterium isolated from Black Gobi rocks.</title>
        <authorList>
            <person name="Wen Y."/>
            <person name="Zhang W."/>
            <person name="Liu X.G."/>
        </authorList>
    </citation>
    <scope>NUCLEOTIDE SEQUENCE</scope>
    <source>
        <strain evidence="2">ST13-2-2</strain>
    </source>
</reference>
<dbReference type="RefSeq" id="WP_283113502.1">
    <property type="nucleotide sequence ID" value="NZ_CP086322.1"/>
</dbReference>
<dbReference type="Proteomes" id="UP000830115">
    <property type="component" value="Chromosome"/>
</dbReference>
<proteinExistence type="predicted"/>
<evidence type="ECO:0000313" key="2">
    <source>
        <dbReference type="EMBL" id="UQA97814.1"/>
    </source>
</evidence>
<feature type="domain" description="DUF5753" evidence="1">
    <location>
        <begin position="1"/>
        <end position="90"/>
    </location>
</feature>
<protein>
    <submittedName>
        <fullName evidence="2">DUF5753 domain-containing protein</fullName>
    </submittedName>
</protein>